<dbReference type="Proteomes" id="UP000515123">
    <property type="component" value="Linkage group 7"/>
</dbReference>
<accession>A0A6P5F836</accession>
<dbReference type="CDD" id="cd02440">
    <property type="entry name" value="AdoMet_MTases"/>
    <property type="match status" value="1"/>
</dbReference>
<evidence type="ECO:0000313" key="10">
    <source>
        <dbReference type="Proteomes" id="UP000515123"/>
    </source>
</evidence>
<evidence type="ECO:0000256" key="2">
    <source>
        <dbReference type="ARBA" id="ARBA00022603"/>
    </source>
</evidence>
<dbReference type="Pfam" id="PF02676">
    <property type="entry name" value="TYW3"/>
    <property type="match status" value="1"/>
</dbReference>
<protein>
    <submittedName>
        <fullName evidence="11">tRNA wybutosine-synthesizing protein 2/3/4</fullName>
    </submittedName>
</protein>
<reference evidence="11" key="2">
    <citation type="submission" date="2025-08" db="UniProtKB">
        <authorList>
            <consortium name="RefSeq"/>
        </authorList>
    </citation>
    <scope>IDENTIFICATION</scope>
    <source>
        <tissue evidence="11">Leaf</tissue>
    </source>
</reference>
<dbReference type="Gene3D" id="3.30.1960.10">
    <property type="entry name" value="tRNA wybutosine-synthesizing-like"/>
    <property type="match status" value="1"/>
</dbReference>
<keyword evidence="10" id="KW-1185">Reference proteome</keyword>
<dbReference type="PANTHER" id="PTHR23245:SF25">
    <property type="entry name" value="TRNA WYBUTOSINE-SYNTHESIZING PROTEIN 2 HOMOLOG"/>
    <property type="match status" value="1"/>
</dbReference>
<name>A0A6P5F836_ANACO</name>
<evidence type="ECO:0000256" key="6">
    <source>
        <dbReference type="ARBA" id="ARBA00049202"/>
    </source>
</evidence>
<evidence type="ECO:0000313" key="11">
    <source>
        <dbReference type="RefSeq" id="XP_020092129.1"/>
    </source>
</evidence>
<dbReference type="FunFam" id="3.30.1960.10:FF:000002">
    <property type="entry name" value="tRNA wybutosine-synthesizing protein 2/3/4"/>
    <property type="match status" value="1"/>
</dbReference>
<evidence type="ECO:0000256" key="3">
    <source>
        <dbReference type="ARBA" id="ARBA00022679"/>
    </source>
</evidence>
<dbReference type="InterPro" id="IPR056743">
    <property type="entry name" value="TRM5-TYW2-like_MTfase"/>
</dbReference>
<dbReference type="OrthoDB" id="263283at2759"/>
<dbReference type="RefSeq" id="XP_020092129.1">
    <property type="nucleotide sequence ID" value="XM_020236540.1"/>
</dbReference>
<reference evidence="10" key="1">
    <citation type="journal article" date="2015" name="Nat. Genet.">
        <title>The pineapple genome and the evolution of CAM photosynthesis.</title>
        <authorList>
            <person name="Ming R."/>
            <person name="VanBuren R."/>
            <person name="Wai C.M."/>
            <person name="Tang H."/>
            <person name="Schatz M.C."/>
            <person name="Bowers J.E."/>
            <person name="Lyons E."/>
            <person name="Wang M.L."/>
            <person name="Chen J."/>
            <person name="Biggers E."/>
            <person name="Zhang J."/>
            <person name="Huang L."/>
            <person name="Zhang L."/>
            <person name="Miao W."/>
            <person name="Zhang J."/>
            <person name="Ye Z."/>
            <person name="Miao C."/>
            <person name="Lin Z."/>
            <person name="Wang H."/>
            <person name="Zhou H."/>
            <person name="Yim W.C."/>
            <person name="Priest H.D."/>
            <person name="Zheng C."/>
            <person name="Woodhouse M."/>
            <person name="Edger P.P."/>
            <person name="Guyot R."/>
            <person name="Guo H.B."/>
            <person name="Guo H."/>
            <person name="Zheng G."/>
            <person name="Singh R."/>
            <person name="Sharma A."/>
            <person name="Min X."/>
            <person name="Zheng Y."/>
            <person name="Lee H."/>
            <person name="Gurtowski J."/>
            <person name="Sedlazeck F.J."/>
            <person name="Harkess A."/>
            <person name="McKain M.R."/>
            <person name="Liao Z."/>
            <person name="Fang J."/>
            <person name="Liu J."/>
            <person name="Zhang X."/>
            <person name="Zhang Q."/>
            <person name="Hu W."/>
            <person name="Qin Y."/>
            <person name="Wang K."/>
            <person name="Chen L.Y."/>
            <person name="Shirley N."/>
            <person name="Lin Y.R."/>
            <person name="Liu L.Y."/>
            <person name="Hernandez A.G."/>
            <person name="Wright C.L."/>
            <person name="Bulone V."/>
            <person name="Tuskan G.A."/>
            <person name="Heath K."/>
            <person name="Zee F."/>
            <person name="Moore P.H."/>
            <person name="Sunkar R."/>
            <person name="Leebens-Mack J.H."/>
            <person name="Mockler T."/>
            <person name="Bennetzen J.L."/>
            <person name="Freeling M."/>
            <person name="Sankoff D."/>
            <person name="Paterson A.H."/>
            <person name="Zhu X."/>
            <person name="Yang X."/>
            <person name="Smith J.A."/>
            <person name="Cushman J.C."/>
            <person name="Paull R.E."/>
            <person name="Yu Q."/>
        </authorList>
    </citation>
    <scope>NUCLEOTIDE SEQUENCE [LARGE SCALE GENOMIC DNA]</scope>
    <source>
        <strain evidence="10">cv. F153</strain>
    </source>
</reference>
<comment type="catalytic activity">
    <reaction evidence="7">
        <text>4-demethylwyosine(37) in tRNA(Phe) + S-adenosyl-L-methionine = 4-demethyl-7-[(3S)-3-amino-3-carboxypropyl]wyosine(37) in tRNA(Phe) + S-methyl-5'-thioadenosine + H(+)</text>
        <dbReference type="Rhea" id="RHEA:36355"/>
        <dbReference type="Rhea" id="RHEA-COMP:10164"/>
        <dbReference type="Rhea" id="RHEA-COMP:10378"/>
        <dbReference type="ChEBI" id="CHEBI:15378"/>
        <dbReference type="ChEBI" id="CHEBI:17509"/>
        <dbReference type="ChEBI" id="CHEBI:59789"/>
        <dbReference type="ChEBI" id="CHEBI:64315"/>
        <dbReference type="ChEBI" id="CHEBI:73550"/>
        <dbReference type="EC" id="2.5.1.114"/>
    </reaction>
</comment>
<organism evidence="10 11">
    <name type="scientific">Ananas comosus</name>
    <name type="common">Pineapple</name>
    <name type="synonym">Ananas ananas</name>
    <dbReference type="NCBI Taxonomy" id="4615"/>
    <lineage>
        <taxon>Eukaryota</taxon>
        <taxon>Viridiplantae</taxon>
        <taxon>Streptophyta</taxon>
        <taxon>Embryophyta</taxon>
        <taxon>Tracheophyta</taxon>
        <taxon>Spermatophyta</taxon>
        <taxon>Magnoliopsida</taxon>
        <taxon>Liliopsida</taxon>
        <taxon>Poales</taxon>
        <taxon>Bromeliaceae</taxon>
        <taxon>Bromelioideae</taxon>
        <taxon>Ananas</taxon>
    </lineage>
</organism>
<feature type="domain" description="SAM-dependent methyltransferase TRM5/TYW2-type" evidence="9">
    <location>
        <begin position="799"/>
        <end position="1058"/>
    </location>
</feature>
<dbReference type="Pfam" id="PF02475">
    <property type="entry name" value="TRM5-TYW2_MTfase"/>
    <property type="match status" value="1"/>
</dbReference>
<gene>
    <name evidence="11" type="primary">LOC109712786</name>
</gene>
<dbReference type="SUPFAM" id="SSF117281">
    <property type="entry name" value="Kelch motif"/>
    <property type="match status" value="1"/>
</dbReference>
<dbReference type="InterPro" id="IPR015915">
    <property type="entry name" value="Kelch-typ_b-propeller"/>
</dbReference>
<dbReference type="FunFam" id="3.40.50.150:FF:000131">
    <property type="entry name" value="tRNA wybutosine-synthesizing protein 2/3/4"/>
    <property type="match status" value="1"/>
</dbReference>
<dbReference type="Gene3D" id="2.120.10.80">
    <property type="entry name" value="Kelch-type beta propeller"/>
    <property type="match status" value="1"/>
</dbReference>
<evidence type="ECO:0000256" key="1">
    <source>
        <dbReference type="ARBA" id="ARBA00004797"/>
    </source>
</evidence>
<dbReference type="InterPro" id="IPR006652">
    <property type="entry name" value="Kelch_1"/>
</dbReference>
<dbReference type="Pfam" id="PF25133">
    <property type="entry name" value="TYW2_N_2"/>
    <property type="match status" value="1"/>
</dbReference>
<dbReference type="SMART" id="SM00612">
    <property type="entry name" value="Kelch"/>
    <property type="match status" value="3"/>
</dbReference>
<dbReference type="GeneID" id="109712786"/>
<evidence type="ECO:0000256" key="4">
    <source>
        <dbReference type="ARBA" id="ARBA00022691"/>
    </source>
</evidence>
<evidence type="ECO:0000256" key="5">
    <source>
        <dbReference type="ARBA" id="ARBA00022694"/>
    </source>
</evidence>
<keyword evidence="2" id="KW-0489">Methyltransferase</keyword>
<dbReference type="GO" id="GO:0102522">
    <property type="term" value="F:tRNA 4-demethylwyosine alpha-amino-alpha-carboxypropyltransferase activity"/>
    <property type="evidence" value="ECO:0007669"/>
    <property type="project" value="UniProtKB-EC"/>
</dbReference>
<keyword evidence="4" id="KW-0949">S-adenosyl-L-methionine</keyword>
<feature type="region of interest" description="Disordered" evidence="8">
    <location>
        <begin position="59"/>
        <end position="93"/>
    </location>
</feature>
<comment type="catalytic activity">
    <reaction evidence="6">
        <text>4-demethyl-7-[(3S)-3-amino-3-carboxypropyl]wyosine(37) in tRNA(Phe) + S-adenosyl-L-methionine = 7-[(3S)-3-amino-3-carboxypropyl]wyosine(37) in tRNA(Phe) + S-adenosyl-L-homocysteine + H(+)</text>
        <dbReference type="Rhea" id="RHEA:36635"/>
        <dbReference type="Rhea" id="RHEA-COMP:10378"/>
        <dbReference type="Rhea" id="RHEA-COMP:10379"/>
        <dbReference type="ChEBI" id="CHEBI:15378"/>
        <dbReference type="ChEBI" id="CHEBI:57856"/>
        <dbReference type="ChEBI" id="CHEBI:59789"/>
        <dbReference type="ChEBI" id="CHEBI:73543"/>
        <dbReference type="ChEBI" id="CHEBI:73550"/>
        <dbReference type="EC" id="2.1.1.282"/>
    </reaction>
</comment>
<evidence type="ECO:0000259" key="9">
    <source>
        <dbReference type="PROSITE" id="PS51684"/>
    </source>
</evidence>
<dbReference type="PROSITE" id="PS51684">
    <property type="entry name" value="SAM_MT_TRM5_TYW2"/>
    <property type="match status" value="1"/>
</dbReference>
<dbReference type="FunFam" id="2.120.10.80:FF:000128">
    <property type="entry name" value="tRNA wybutosine-synthesizing protein 2/3/4"/>
    <property type="match status" value="1"/>
</dbReference>
<feature type="region of interest" description="Disordered" evidence="8">
    <location>
        <begin position="1"/>
        <end position="25"/>
    </location>
</feature>
<sequence>MEFEKRKAAAMAALSAAGPDKSPKGGVDAAIAPLLAAINRHPALFTTSSCSGRISILSHPIPNPYPNPNPDPDGAKEKTTKKKKTKAGGGGWVFVSHDPADPDAVVDILFTNPSVEGGGGGGGRDLVLRFEPLIIAVDCRDVAAAQSLVAAAISAGFRESGITSLQKRIMVAIRCSIRLEVPLGQVGSLVVSPEYVRYLVQIANDKMEANKKRTDGFLALLQSKGLPESTTKMPDMNTACETQSVKGGSASTRYSGDYRDDGLFHKNALRESNCLDDGEVACSEVDRSHVSESSDIHNCSLEVALLKIVDKPVEKLFLWGQSACVLNNREKQVLIFGGFGGLGRHARRNYTLALDAQSGLLREMDAKGLPTPRLGHSAAVIGTNMYVIGGRTGPSQVLNDVWVLQTTESRWSQLECTGDSFNPRHRHAAVAVGSNIYVFGGLSNEVIYSSMTVLNTETLHWSEIPVEGEWPCARHSHCMVANGSQLFMFGGHDGEKALSDLYSFDITTQQWKIERFSGKVPSPRFSHSMFVYKDYIGIIGGCPFVQHCRELALLNLNHRVWRKVDIVSISENIWVRSSAVVVDDDLIIVGGGASCYAFGTKFNQPTKISLHLLESLCDPNFNKENKSVGILSKDPNLSHITDISANGHSNVTDSEHRVLQLEKNYAKLAKDVLKKFGWLDLTRKVVPSQDGGFIRFPINKTFHALFLDEQRKPVNDFDNLDQLHQLGLVLGKEFKVDDHSRCRALKVLLLCGGGILNDDVPCSRQVSKSPQSIMRESIHDLLRRKGMAIQLLVQLPTRWEHLGDIVVLPKTSFRDPLWDSMGDELWPLVAKSLGAQRLARQGRILPTGTRDSTLELLVGDNGWVTHHENGILYSFDATKCMFSSGNRSEKLRMARLYCENETVVDLFAGIGYFVLPFLVKANAKFVYACEWNPHALAALKHNIHANSVADRCVILEGDNRLTAPQGVADRVCLGLLPSSECSWATAVRALRAVGGVLHIHGNVNDSEENSWLDYVVQSIQSISESEGLSWDISIEHVERIKWYGPHIRHLVADVRCKQL</sequence>
<dbReference type="Gene3D" id="3.40.50.150">
    <property type="entry name" value="Vaccinia Virus protein VP39"/>
    <property type="match status" value="1"/>
</dbReference>
<dbReference type="GO" id="GO:0031591">
    <property type="term" value="P:wybutosine biosynthetic process"/>
    <property type="evidence" value="ECO:0007669"/>
    <property type="project" value="TreeGrafter"/>
</dbReference>
<dbReference type="InterPro" id="IPR029063">
    <property type="entry name" value="SAM-dependent_MTases_sf"/>
</dbReference>
<feature type="compositionally biased region" description="Pro residues" evidence="8">
    <location>
        <begin position="61"/>
        <end position="71"/>
    </location>
</feature>
<dbReference type="InterPro" id="IPR030382">
    <property type="entry name" value="MeTrfase_TRM5/TYW2"/>
</dbReference>
<dbReference type="Gramene" id="Aco010506.1.mrna1">
    <property type="protein sequence ID" value="Aco010506.1.mrna1"/>
    <property type="gene ID" value="Aco010506.1.path1"/>
</dbReference>
<comment type="pathway">
    <text evidence="1">tRNA modification; wybutosine-tRNA(Phe) biosynthesis.</text>
</comment>
<keyword evidence="5" id="KW-0819">tRNA processing</keyword>
<dbReference type="SUPFAM" id="SSF53335">
    <property type="entry name" value="S-adenosyl-L-methionine-dependent methyltransferases"/>
    <property type="match status" value="1"/>
</dbReference>
<dbReference type="UniPathway" id="UPA00375"/>
<dbReference type="AlphaFoldDB" id="A0A6P5F836"/>
<dbReference type="PANTHER" id="PTHR23245">
    <property type="entry name" value="TRNA METHYLTRANSFERASE"/>
    <property type="match status" value="1"/>
</dbReference>
<dbReference type="InterPro" id="IPR036602">
    <property type="entry name" value="tRNA_yW-synthesising-like_sf"/>
</dbReference>
<dbReference type="GO" id="GO:0030488">
    <property type="term" value="P:tRNA methylation"/>
    <property type="evidence" value="ECO:0007669"/>
    <property type="project" value="TreeGrafter"/>
</dbReference>
<dbReference type="GO" id="GO:0005737">
    <property type="term" value="C:cytoplasm"/>
    <property type="evidence" value="ECO:0007669"/>
    <property type="project" value="TreeGrafter"/>
</dbReference>
<keyword evidence="3" id="KW-0808">Transferase</keyword>
<evidence type="ECO:0000256" key="7">
    <source>
        <dbReference type="ARBA" id="ARBA00049400"/>
    </source>
</evidence>
<evidence type="ECO:0000256" key="8">
    <source>
        <dbReference type="SAM" id="MobiDB-lite"/>
    </source>
</evidence>
<proteinExistence type="predicted"/>
<dbReference type="SUPFAM" id="SSF111278">
    <property type="entry name" value="SSo0622-like"/>
    <property type="match status" value="1"/>
</dbReference>
<dbReference type="InterPro" id="IPR003827">
    <property type="entry name" value="tRNA_yW-synthesising"/>
</dbReference>
<dbReference type="Gene3D" id="3.30.300.110">
    <property type="entry name" value="Met-10+ protein-like domains"/>
    <property type="match status" value="1"/>
</dbReference>
<dbReference type="GO" id="GO:0008175">
    <property type="term" value="F:tRNA methyltransferase activity"/>
    <property type="evidence" value="ECO:0007669"/>
    <property type="project" value="TreeGrafter"/>
</dbReference>
<dbReference type="Pfam" id="PF24681">
    <property type="entry name" value="Kelch_KLHDC2_KLHL20_DRC7"/>
    <property type="match status" value="1"/>
</dbReference>
<dbReference type="InterPro" id="IPR056744">
    <property type="entry name" value="TRM5/TYW2-like_N"/>
</dbReference>